<feature type="domain" description="AB hydrolase-1" evidence="2">
    <location>
        <begin position="48"/>
        <end position="276"/>
    </location>
</feature>
<proteinExistence type="predicted"/>
<dbReference type="OrthoDB" id="408373at2759"/>
<dbReference type="AlphaFoldDB" id="A0A060SR82"/>
<protein>
    <recommendedName>
        <fullName evidence="2">AB hydrolase-1 domain-containing protein</fullName>
    </recommendedName>
</protein>
<evidence type="ECO:0000313" key="3">
    <source>
        <dbReference type="EMBL" id="CDO77067.1"/>
    </source>
</evidence>
<dbReference type="STRING" id="5643.A0A060SR82"/>
<sequence>MTTVASAVKTLRSSDGTVIYAEAVGNPENPHVVFIHEVTLCSAVYDEVFLDRRMTDHLYLVRYDLRCHGRSGIVIPEDGQHSLRHAEDFSTVISAFGLRNPIIVAWGFGATVVGDICASASHNPISGVVFIAPLLFLDPRMPRAATAQMLALMHQLRSSQDTVISARAKTELMNCVFTGPVRQVPGMLRSAWLGYSIAQPPEATRAILASRHDPSGLLESGRQGLPLMLLLGSNDALVDCPAVINELRRHFNNAEAHVVEGGSHALFFDEHAEFVKLLLVFVGRLAPLQSLCFVVVVARSASRAILVFRTHAVSLCITALYLTHCYPLIDAARTVIHAWHSGTTPPPLSDRAGCPTSDVLHDRDRSQEPPNAPTEVRQAFDLSKRVVVVMDIIIGKRSR</sequence>
<dbReference type="Pfam" id="PF12697">
    <property type="entry name" value="Abhydrolase_6"/>
    <property type="match status" value="1"/>
</dbReference>
<gene>
    <name evidence="3" type="ORF">BN946_scf184473.g11</name>
</gene>
<dbReference type="InterPro" id="IPR000073">
    <property type="entry name" value="AB_hydrolase_1"/>
</dbReference>
<dbReference type="PANTHER" id="PTHR43798:SF33">
    <property type="entry name" value="HYDROLASE, PUTATIVE (AFU_ORTHOLOGUE AFUA_2G14860)-RELATED"/>
    <property type="match status" value="1"/>
</dbReference>
<evidence type="ECO:0000256" key="1">
    <source>
        <dbReference type="SAM" id="MobiDB-lite"/>
    </source>
</evidence>
<name>A0A060SR82_PYCCI</name>
<reference evidence="3" key="1">
    <citation type="submission" date="2014-01" db="EMBL/GenBank/DDBJ databases">
        <title>The genome of the white-rot fungus Pycnoporus cinnabarinus: a basidiomycete model with a versatile arsenal for lignocellulosic biomass breakdown.</title>
        <authorList>
            <person name="Levasseur A."/>
            <person name="Lomascolo A."/>
            <person name="Ruiz-Duenas F.J."/>
            <person name="Uzan E."/>
            <person name="Piumi F."/>
            <person name="Kues U."/>
            <person name="Ram A.F.J."/>
            <person name="Murat C."/>
            <person name="Haon M."/>
            <person name="Benoit I."/>
            <person name="Arfi Y."/>
            <person name="Chevret D."/>
            <person name="Drula E."/>
            <person name="Kwon M.J."/>
            <person name="Gouret P."/>
            <person name="Lesage-Meessen L."/>
            <person name="Lombard V."/>
            <person name="Mariette J."/>
            <person name="Noirot C."/>
            <person name="Park J."/>
            <person name="Patyshakuliyeva A."/>
            <person name="Wieneger R.A.B."/>
            <person name="Wosten H.A.B."/>
            <person name="Martin F."/>
            <person name="Coutinho P.M."/>
            <person name="de Vries R."/>
            <person name="Martinez A.T."/>
            <person name="Klopp C."/>
            <person name="Pontarotti P."/>
            <person name="Henrissat B."/>
            <person name="Record E."/>
        </authorList>
    </citation>
    <scope>NUCLEOTIDE SEQUENCE [LARGE SCALE GENOMIC DNA]</scope>
    <source>
        <strain evidence="3">BRFM137</strain>
    </source>
</reference>
<dbReference type="OMA" id="AYFLRIC"/>
<dbReference type="HOGENOM" id="CLU_020336_18_1_1"/>
<feature type="region of interest" description="Disordered" evidence="1">
    <location>
        <begin position="346"/>
        <end position="375"/>
    </location>
</feature>
<dbReference type="Proteomes" id="UP000029665">
    <property type="component" value="Unassembled WGS sequence"/>
</dbReference>
<dbReference type="EMBL" id="CCBP010000439">
    <property type="protein sequence ID" value="CDO77067.1"/>
    <property type="molecule type" value="Genomic_DNA"/>
</dbReference>
<dbReference type="PANTHER" id="PTHR43798">
    <property type="entry name" value="MONOACYLGLYCEROL LIPASE"/>
    <property type="match status" value="1"/>
</dbReference>
<evidence type="ECO:0000313" key="4">
    <source>
        <dbReference type="Proteomes" id="UP000029665"/>
    </source>
</evidence>
<comment type="caution">
    <text evidence="3">The sequence shown here is derived from an EMBL/GenBank/DDBJ whole genome shotgun (WGS) entry which is preliminary data.</text>
</comment>
<dbReference type="InterPro" id="IPR029058">
    <property type="entry name" value="AB_hydrolase_fold"/>
</dbReference>
<dbReference type="SUPFAM" id="SSF53474">
    <property type="entry name" value="alpha/beta-Hydrolases"/>
    <property type="match status" value="1"/>
</dbReference>
<accession>A0A060SR82</accession>
<keyword evidence="4" id="KW-1185">Reference proteome</keyword>
<evidence type="ECO:0000259" key="2">
    <source>
        <dbReference type="Pfam" id="PF12697"/>
    </source>
</evidence>
<dbReference type="GO" id="GO:0016020">
    <property type="term" value="C:membrane"/>
    <property type="evidence" value="ECO:0007669"/>
    <property type="project" value="TreeGrafter"/>
</dbReference>
<dbReference type="Gene3D" id="3.40.50.1820">
    <property type="entry name" value="alpha/beta hydrolase"/>
    <property type="match status" value="1"/>
</dbReference>
<organism evidence="3 4">
    <name type="scientific">Pycnoporus cinnabarinus</name>
    <name type="common">Cinnabar-red polypore</name>
    <name type="synonym">Trametes cinnabarina</name>
    <dbReference type="NCBI Taxonomy" id="5643"/>
    <lineage>
        <taxon>Eukaryota</taxon>
        <taxon>Fungi</taxon>
        <taxon>Dikarya</taxon>
        <taxon>Basidiomycota</taxon>
        <taxon>Agaricomycotina</taxon>
        <taxon>Agaricomycetes</taxon>
        <taxon>Polyporales</taxon>
        <taxon>Polyporaceae</taxon>
        <taxon>Trametes</taxon>
    </lineage>
</organism>
<dbReference type="InterPro" id="IPR050266">
    <property type="entry name" value="AB_hydrolase_sf"/>
</dbReference>